<dbReference type="GO" id="GO:0015562">
    <property type="term" value="F:efflux transmembrane transporter activity"/>
    <property type="evidence" value="ECO:0007669"/>
    <property type="project" value="TreeGrafter"/>
</dbReference>
<organism evidence="5 6">
    <name type="scientific">Chitinophaga silvatica</name>
    <dbReference type="NCBI Taxonomy" id="2282649"/>
    <lineage>
        <taxon>Bacteria</taxon>
        <taxon>Pseudomonadati</taxon>
        <taxon>Bacteroidota</taxon>
        <taxon>Chitinophagia</taxon>
        <taxon>Chitinophagales</taxon>
        <taxon>Chitinophagaceae</taxon>
        <taxon>Chitinophaga</taxon>
    </lineage>
</organism>
<dbReference type="PANTHER" id="PTHR30469">
    <property type="entry name" value="MULTIDRUG RESISTANCE PROTEIN MDTA"/>
    <property type="match status" value="1"/>
</dbReference>
<dbReference type="Pfam" id="PF25989">
    <property type="entry name" value="YknX_C"/>
    <property type="match status" value="1"/>
</dbReference>
<dbReference type="RefSeq" id="WP_116977792.1">
    <property type="nucleotide sequence ID" value="NZ_QPMM01000011.1"/>
</dbReference>
<dbReference type="SUPFAM" id="SSF111369">
    <property type="entry name" value="HlyD-like secretion proteins"/>
    <property type="match status" value="1"/>
</dbReference>
<dbReference type="PANTHER" id="PTHR30469:SF37">
    <property type="entry name" value="RAGD PROTEIN"/>
    <property type="match status" value="1"/>
</dbReference>
<evidence type="ECO:0000256" key="1">
    <source>
        <dbReference type="ARBA" id="ARBA00009477"/>
    </source>
</evidence>
<accession>A0A3E1Y682</accession>
<dbReference type="InterPro" id="IPR058647">
    <property type="entry name" value="BSH_CzcB-like"/>
</dbReference>
<dbReference type="Gene3D" id="2.40.50.100">
    <property type="match status" value="1"/>
</dbReference>
<dbReference type="InterPro" id="IPR058792">
    <property type="entry name" value="Beta-barrel_RND_2"/>
</dbReference>
<dbReference type="Pfam" id="PF25973">
    <property type="entry name" value="BSH_CzcB"/>
    <property type="match status" value="1"/>
</dbReference>
<reference evidence="5 6" key="1">
    <citation type="submission" date="2018-07" db="EMBL/GenBank/DDBJ databases">
        <title>Chitinophaga K2CV101002-2 sp. nov., isolated from a monsoon evergreen broad-leaved forest soil.</title>
        <authorList>
            <person name="Lv Y."/>
        </authorList>
    </citation>
    <scope>NUCLEOTIDE SEQUENCE [LARGE SCALE GENOMIC DNA]</scope>
    <source>
        <strain evidence="5 6">GDMCC 1.1288</strain>
    </source>
</reference>
<dbReference type="PROSITE" id="PS51257">
    <property type="entry name" value="PROKAR_LIPOPROTEIN"/>
    <property type="match status" value="1"/>
</dbReference>
<dbReference type="Gene3D" id="2.40.420.20">
    <property type="match status" value="1"/>
</dbReference>
<dbReference type="InterPro" id="IPR058637">
    <property type="entry name" value="YknX-like_C"/>
</dbReference>
<name>A0A3E1Y682_9BACT</name>
<sequence length="373" mass="39939">MKSGYRTLFSFLLPIGVAVGLSSCTASGAKDEKHEPAAAVATAVEAFSLEKSNLTSSIRIPGELVAFQQVDLYAKVNSFVKKLNVDVGSTVSTGQLLATMEAPEMNAQLSGAESKLKSQEAIYLSSKATYDRLLETSKTPGTVSQNDLDLAFARQKSDLAQLDAAKAAHREVGDNRNYLEIRAPFNGVITARNVSAGAYVGPSGKGSELPIFTLQEQKKLRLVVSVPETYISYLASGSDIKFTVASLANKQFEGKVIRMAGALDRKLRSQHIEIDVHNDNKELLPGMIVEVSLPLNSSSSNFVVPTSAVLNSTKGVYVIKVDDKKTKWVPVTTGRTDNGKTEVFGALNVGDVLISNAGEEVRDDAPAGNIKIK</sequence>
<evidence type="ECO:0000313" key="6">
    <source>
        <dbReference type="Proteomes" id="UP000260644"/>
    </source>
</evidence>
<proteinExistence type="inferred from homology"/>
<evidence type="ECO:0000313" key="5">
    <source>
        <dbReference type="EMBL" id="RFS20231.1"/>
    </source>
</evidence>
<dbReference type="GO" id="GO:1990281">
    <property type="term" value="C:efflux pump complex"/>
    <property type="evidence" value="ECO:0007669"/>
    <property type="project" value="TreeGrafter"/>
</dbReference>
<dbReference type="Gene3D" id="1.10.287.470">
    <property type="entry name" value="Helix hairpin bin"/>
    <property type="match status" value="1"/>
</dbReference>
<gene>
    <name evidence="5" type="ORF">DVR12_19840</name>
</gene>
<dbReference type="NCBIfam" id="TIGR01730">
    <property type="entry name" value="RND_mfp"/>
    <property type="match status" value="1"/>
</dbReference>
<feature type="domain" description="CusB-like beta-barrel" evidence="2">
    <location>
        <begin position="222"/>
        <end position="293"/>
    </location>
</feature>
<dbReference type="EMBL" id="QPMM01000011">
    <property type="protein sequence ID" value="RFS20231.1"/>
    <property type="molecule type" value="Genomic_DNA"/>
</dbReference>
<dbReference type="Gene3D" id="2.40.30.170">
    <property type="match status" value="1"/>
</dbReference>
<evidence type="ECO:0000259" key="2">
    <source>
        <dbReference type="Pfam" id="PF25954"/>
    </source>
</evidence>
<evidence type="ECO:0000259" key="3">
    <source>
        <dbReference type="Pfam" id="PF25973"/>
    </source>
</evidence>
<keyword evidence="6" id="KW-1185">Reference proteome</keyword>
<dbReference type="Pfam" id="PF25954">
    <property type="entry name" value="Beta-barrel_RND_2"/>
    <property type="match status" value="1"/>
</dbReference>
<comment type="similarity">
    <text evidence="1">Belongs to the membrane fusion protein (MFP) (TC 8.A.1) family.</text>
</comment>
<dbReference type="OrthoDB" id="9806939at2"/>
<dbReference type="AlphaFoldDB" id="A0A3E1Y682"/>
<comment type="caution">
    <text evidence="5">The sequence shown here is derived from an EMBL/GenBank/DDBJ whole genome shotgun (WGS) entry which is preliminary data.</text>
</comment>
<protein>
    <submittedName>
        <fullName evidence="5">Efflux RND transporter periplasmic adaptor subunit</fullName>
    </submittedName>
</protein>
<dbReference type="Proteomes" id="UP000260644">
    <property type="component" value="Unassembled WGS sequence"/>
</dbReference>
<dbReference type="InterPro" id="IPR006143">
    <property type="entry name" value="RND_pump_MFP"/>
</dbReference>
<feature type="domain" description="CzcB-like barrel-sandwich hybrid" evidence="3">
    <location>
        <begin position="70"/>
        <end position="201"/>
    </location>
</feature>
<evidence type="ECO:0000259" key="4">
    <source>
        <dbReference type="Pfam" id="PF25989"/>
    </source>
</evidence>
<feature type="domain" description="YknX-like C-terminal permuted SH3-like" evidence="4">
    <location>
        <begin position="303"/>
        <end position="363"/>
    </location>
</feature>